<comment type="caution">
    <text evidence="2">The sequence shown here is derived from an EMBL/GenBank/DDBJ whole genome shotgun (WGS) entry which is preliminary data.</text>
</comment>
<dbReference type="Proteomes" id="UP000283269">
    <property type="component" value="Unassembled WGS sequence"/>
</dbReference>
<dbReference type="EMBL" id="NHYD01002942">
    <property type="protein sequence ID" value="PPQ84029.1"/>
    <property type="molecule type" value="Genomic_DNA"/>
</dbReference>
<evidence type="ECO:0000313" key="3">
    <source>
        <dbReference type="Proteomes" id="UP000283269"/>
    </source>
</evidence>
<evidence type="ECO:0000313" key="2">
    <source>
        <dbReference type="EMBL" id="PPQ84029.1"/>
    </source>
</evidence>
<keyword evidence="3" id="KW-1185">Reference proteome</keyword>
<feature type="compositionally biased region" description="Basic residues" evidence="1">
    <location>
        <begin position="1"/>
        <end position="11"/>
    </location>
</feature>
<evidence type="ECO:0000256" key="1">
    <source>
        <dbReference type="SAM" id="MobiDB-lite"/>
    </source>
</evidence>
<reference evidence="2 3" key="1">
    <citation type="journal article" date="2018" name="Evol. Lett.">
        <title>Horizontal gene cluster transfer increased hallucinogenic mushroom diversity.</title>
        <authorList>
            <person name="Reynolds H.T."/>
            <person name="Vijayakumar V."/>
            <person name="Gluck-Thaler E."/>
            <person name="Korotkin H.B."/>
            <person name="Matheny P.B."/>
            <person name="Slot J.C."/>
        </authorList>
    </citation>
    <scope>NUCLEOTIDE SEQUENCE [LARGE SCALE GENOMIC DNA]</scope>
    <source>
        <strain evidence="2 3">2631</strain>
    </source>
</reference>
<organism evidence="2 3">
    <name type="scientific">Psilocybe cyanescens</name>
    <dbReference type="NCBI Taxonomy" id="93625"/>
    <lineage>
        <taxon>Eukaryota</taxon>
        <taxon>Fungi</taxon>
        <taxon>Dikarya</taxon>
        <taxon>Basidiomycota</taxon>
        <taxon>Agaricomycotina</taxon>
        <taxon>Agaricomycetes</taxon>
        <taxon>Agaricomycetidae</taxon>
        <taxon>Agaricales</taxon>
        <taxon>Agaricineae</taxon>
        <taxon>Strophariaceae</taxon>
        <taxon>Psilocybe</taxon>
    </lineage>
</organism>
<feature type="region of interest" description="Disordered" evidence="1">
    <location>
        <begin position="1"/>
        <end position="43"/>
    </location>
</feature>
<sequence>MDHTRSSKKPRLGQDADPAQSSRQEGRTTKATKASASTGPPWKRMTVGFIASDDYKPPTGTGINTVSLQAKLDVLNKEIKDTEWDSVVTFNEISTILYEATQEVTTMAKFKEENPGVTVSVCQNLQLSLDNLSANVPQQAISFSNVKEFHYSDLGIMILDSKVNSEQLLKDATEAFNLKGGQEYIDSIQKFCIEHKATVPRTIKNVITCSGERPEATGRLLIDQFILLIIDFLLENKETPLLFPELRLSSKEIPVIVKYETHATFISGTVDYALFAYSARVGPPIMYRWLINQLEAETTKIQLRTSSNLRQIGDHPIDDRDMETIKSMVMKDDMYLFLVEAKQKSYDSTLEKLIPQVAAEALAALGHLAWCLTTGTAWIFGVSKKAADVTMDLGYLKGATDTVWQERVEVLFRIILYWKSIPRLVPDDVHSMIKATTSPLRISAFMKAESI</sequence>
<protein>
    <submittedName>
        <fullName evidence="2">Uncharacterized protein</fullName>
    </submittedName>
</protein>
<proteinExistence type="predicted"/>
<name>A0A409WZZ1_PSICY</name>
<dbReference type="InParanoid" id="A0A409WZZ1"/>
<gene>
    <name evidence="2" type="ORF">CVT25_000575</name>
</gene>
<feature type="compositionally biased region" description="Low complexity" evidence="1">
    <location>
        <begin position="29"/>
        <end position="38"/>
    </location>
</feature>
<accession>A0A409WZZ1</accession>
<dbReference type="AlphaFoldDB" id="A0A409WZZ1"/>
<dbReference type="OrthoDB" id="3071123at2759"/>